<evidence type="ECO:0000313" key="2">
    <source>
        <dbReference type="Proteomes" id="UP000479190"/>
    </source>
</evidence>
<keyword evidence="2" id="KW-1185">Reference proteome</keyword>
<protein>
    <submittedName>
        <fullName evidence="1">Uncharacterized protein</fullName>
    </submittedName>
</protein>
<dbReference type="AlphaFoldDB" id="A0A6H5INN8"/>
<accession>A0A6H5INN8</accession>
<feature type="non-terminal residue" evidence="1">
    <location>
        <position position="66"/>
    </location>
</feature>
<reference evidence="1 2" key="1">
    <citation type="submission" date="2020-02" db="EMBL/GenBank/DDBJ databases">
        <authorList>
            <person name="Ferguson B K."/>
        </authorList>
    </citation>
    <scope>NUCLEOTIDE SEQUENCE [LARGE SCALE GENOMIC DNA]</scope>
</reference>
<dbReference type="EMBL" id="CADCXV010000810">
    <property type="protein sequence ID" value="CAB0036211.1"/>
    <property type="molecule type" value="Genomic_DNA"/>
</dbReference>
<dbReference type="Proteomes" id="UP000479190">
    <property type="component" value="Unassembled WGS sequence"/>
</dbReference>
<organism evidence="1 2">
    <name type="scientific">Trichogramma brassicae</name>
    <dbReference type="NCBI Taxonomy" id="86971"/>
    <lineage>
        <taxon>Eukaryota</taxon>
        <taxon>Metazoa</taxon>
        <taxon>Ecdysozoa</taxon>
        <taxon>Arthropoda</taxon>
        <taxon>Hexapoda</taxon>
        <taxon>Insecta</taxon>
        <taxon>Pterygota</taxon>
        <taxon>Neoptera</taxon>
        <taxon>Endopterygota</taxon>
        <taxon>Hymenoptera</taxon>
        <taxon>Apocrita</taxon>
        <taxon>Proctotrupomorpha</taxon>
        <taxon>Chalcidoidea</taxon>
        <taxon>Trichogrammatidae</taxon>
        <taxon>Trichogramma</taxon>
    </lineage>
</organism>
<sequence>MKRAYNRCIPILWALHAADDSKRCNWARGERETAESRVQQSEAVQICSYAAQQQRAINRRRTGLCD</sequence>
<evidence type="ECO:0000313" key="1">
    <source>
        <dbReference type="EMBL" id="CAB0036211.1"/>
    </source>
</evidence>
<name>A0A6H5INN8_9HYME</name>
<proteinExistence type="predicted"/>
<gene>
    <name evidence="1" type="ORF">TBRA_LOCUS8089</name>
</gene>